<keyword evidence="3 5" id="KW-0554">One-carbon metabolism</keyword>
<dbReference type="GO" id="GO:0005525">
    <property type="term" value="F:GTP binding"/>
    <property type="evidence" value="ECO:0007669"/>
    <property type="project" value="UniProtKB-KW"/>
</dbReference>
<dbReference type="GO" id="GO:0046654">
    <property type="term" value="P:tetrahydrofolate biosynthetic process"/>
    <property type="evidence" value="ECO:0007669"/>
    <property type="project" value="UniProtKB-UniRule"/>
</dbReference>
<keyword evidence="8" id="KW-1185">Reference proteome</keyword>
<dbReference type="EMBL" id="SLWS01000017">
    <property type="protein sequence ID" value="TCO47315.1"/>
    <property type="molecule type" value="Genomic_DNA"/>
</dbReference>
<protein>
    <recommendedName>
        <fullName evidence="5">GTP cyclohydrolase 1</fullName>
        <ecNumber evidence="5">3.5.4.16</ecNumber>
    </recommendedName>
    <alternativeName>
        <fullName evidence="5">GTP cyclohydrolase I</fullName>
        <shortName evidence="5">GTP-CH-I</shortName>
    </alternativeName>
</protein>
<dbReference type="Gene3D" id="3.30.1130.10">
    <property type="match status" value="1"/>
</dbReference>
<dbReference type="PANTHER" id="PTHR11109">
    <property type="entry name" value="GTP CYCLOHYDROLASE I"/>
    <property type="match status" value="1"/>
</dbReference>
<dbReference type="EC" id="3.5.4.16" evidence="5"/>
<comment type="catalytic activity">
    <reaction evidence="1 5">
        <text>GTP + H2O = 7,8-dihydroneopterin 3'-triphosphate + formate + H(+)</text>
        <dbReference type="Rhea" id="RHEA:17473"/>
        <dbReference type="ChEBI" id="CHEBI:15377"/>
        <dbReference type="ChEBI" id="CHEBI:15378"/>
        <dbReference type="ChEBI" id="CHEBI:15740"/>
        <dbReference type="ChEBI" id="CHEBI:37565"/>
        <dbReference type="ChEBI" id="CHEBI:58462"/>
        <dbReference type="EC" id="3.5.4.16"/>
    </reaction>
</comment>
<reference evidence="7 8" key="1">
    <citation type="submission" date="2019-03" db="EMBL/GenBank/DDBJ databases">
        <title>Genomic Encyclopedia of Type Strains, Phase IV (KMG-IV): sequencing the most valuable type-strain genomes for metagenomic binning, comparative biology and taxonomic classification.</title>
        <authorList>
            <person name="Goeker M."/>
        </authorList>
    </citation>
    <scope>NUCLEOTIDE SEQUENCE [LARGE SCALE GENOMIC DNA]</scope>
    <source>
        <strain evidence="7 8">DSM 45934</strain>
    </source>
</reference>
<accession>A0A4R2IWP5</accession>
<name>A0A4R2IWP5_9PSEU</name>
<comment type="pathway">
    <text evidence="2 5">Cofactor biosynthesis; 7,8-dihydroneopterin triphosphate biosynthesis; 7,8-dihydroneopterin triphosphate from GTP: step 1/1.</text>
</comment>
<dbReference type="GO" id="GO:0003934">
    <property type="term" value="F:GTP cyclohydrolase I activity"/>
    <property type="evidence" value="ECO:0007669"/>
    <property type="project" value="UniProtKB-UniRule"/>
</dbReference>
<feature type="binding site" evidence="5">
    <location>
        <position position="87"/>
    </location>
    <ligand>
        <name>Zn(2+)</name>
        <dbReference type="ChEBI" id="CHEBI:29105"/>
    </ligand>
</feature>
<dbReference type="GO" id="GO:0006730">
    <property type="term" value="P:one-carbon metabolic process"/>
    <property type="evidence" value="ECO:0007669"/>
    <property type="project" value="UniProtKB-UniRule"/>
</dbReference>
<evidence type="ECO:0000256" key="5">
    <source>
        <dbReference type="HAMAP-Rule" id="MF_00223"/>
    </source>
</evidence>
<dbReference type="UniPathway" id="UPA00848">
    <property type="reaction ID" value="UER00151"/>
</dbReference>
<keyword evidence="5" id="KW-0342">GTP-binding</keyword>
<dbReference type="Pfam" id="PF01227">
    <property type="entry name" value="GTP_cyclohydroI"/>
    <property type="match status" value="1"/>
</dbReference>
<dbReference type="GO" id="GO:0005737">
    <property type="term" value="C:cytoplasm"/>
    <property type="evidence" value="ECO:0007669"/>
    <property type="project" value="TreeGrafter"/>
</dbReference>
<dbReference type="InterPro" id="IPR020602">
    <property type="entry name" value="GTP_CycHdrlase_I_dom"/>
</dbReference>
<evidence type="ECO:0000256" key="2">
    <source>
        <dbReference type="ARBA" id="ARBA00005080"/>
    </source>
</evidence>
<dbReference type="PANTHER" id="PTHR11109:SF7">
    <property type="entry name" value="GTP CYCLOHYDROLASE 1"/>
    <property type="match status" value="1"/>
</dbReference>
<keyword evidence="4 5" id="KW-0378">Hydrolase</keyword>
<evidence type="ECO:0000256" key="4">
    <source>
        <dbReference type="ARBA" id="ARBA00022801"/>
    </source>
</evidence>
<dbReference type="RefSeq" id="WP_132125617.1">
    <property type="nucleotide sequence ID" value="NZ_SLWS01000017.1"/>
</dbReference>
<evidence type="ECO:0000256" key="1">
    <source>
        <dbReference type="ARBA" id="ARBA00001052"/>
    </source>
</evidence>
<evidence type="ECO:0000313" key="8">
    <source>
        <dbReference type="Proteomes" id="UP000295680"/>
    </source>
</evidence>
<dbReference type="InterPro" id="IPR043133">
    <property type="entry name" value="GTP-CH-I_C/QueF"/>
</dbReference>
<keyword evidence="5" id="KW-0862">Zinc</keyword>
<dbReference type="PROSITE" id="PS00860">
    <property type="entry name" value="GTP_CYCLOHYDROL_1_2"/>
    <property type="match status" value="1"/>
</dbReference>
<keyword evidence="5" id="KW-0479">Metal-binding</keyword>
<dbReference type="HAMAP" id="MF_00223">
    <property type="entry name" value="FolE"/>
    <property type="match status" value="1"/>
</dbReference>
<dbReference type="NCBIfam" id="NF006825">
    <property type="entry name" value="PRK09347.1-2"/>
    <property type="match status" value="1"/>
</dbReference>
<gene>
    <name evidence="5" type="primary">folE</name>
    <name evidence="7" type="ORF">EV192_11755</name>
</gene>
<comment type="caution">
    <text evidence="7">The sequence shown here is derived from an EMBL/GenBank/DDBJ whole genome shotgun (WGS) entry which is preliminary data.</text>
</comment>
<dbReference type="SUPFAM" id="SSF55620">
    <property type="entry name" value="Tetrahydrobiopterin biosynthesis enzymes-like"/>
    <property type="match status" value="1"/>
</dbReference>
<proteinExistence type="inferred from homology"/>
<organism evidence="7 8">
    <name type="scientific">Actinocrispum wychmicini</name>
    <dbReference type="NCBI Taxonomy" id="1213861"/>
    <lineage>
        <taxon>Bacteria</taxon>
        <taxon>Bacillati</taxon>
        <taxon>Actinomycetota</taxon>
        <taxon>Actinomycetes</taxon>
        <taxon>Pseudonocardiales</taxon>
        <taxon>Pseudonocardiaceae</taxon>
        <taxon>Actinocrispum</taxon>
    </lineage>
</organism>
<dbReference type="InterPro" id="IPR018234">
    <property type="entry name" value="GTP_CycHdrlase_I_CS"/>
</dbReference>
<dbReference type="Proteomes" id="UP000295680">
    <property type="component" value="Unassembled WGS sequence"/>
</dbReference>
<feature type="domain" description="GTP cyclohydrolase I" evidence="6">
    <location>
        <begin position="20"/>
        <end position="193"/>
    </location>
</feature>
<keyword evidence="5" id="KW-0547">Nucleotide-binding</keyword>
<feature type="binding site" evidence="5">
    <location>
        <position position="159"/>
    </location>
    <ligand>
        <name>Zn(2+)</name>
        <dbReference type="ChEBI" id="CHEBI:29105"/>
    </ligand>
</feature>
<dbReference type="GO" id="GO:0008270">
    <property type="term" value="F:zinc ion binding"/>
    <property type="evidence" value="ECO:0007669"/>
    <property type="project" value="UniProtKB-UniRule"/>
</dbReference>
<dbReference type="InterPro" id="IPR001474">
    <property type="entry name" value="GTP_CycHdrlase_I"/>
</dbReference>
<dbReference type="FunFam" id="3.30.1130.10:FF:000001">
    <property type="entry name" value="GTP cyclohydrolase 1"/>
    <property type="match status" value="1"/>
</dbReference>
<comment type="subunit">
    <text evidence="5">Homopolymer.</text>
</comment>
<comment type="similarity">
    <text evidence="5">Belongs to the GTP cyclohydrolase I family.</text>
</comment>
<evidence type="ECO:0000259" key="6">
    <source>
        <dbReference type="Pfam" id="PF01227"/>
    </source>
</evidence>
<evidence type="ECO:0000313" key="7">
    <source>
        <dbReference type="EMBL" id="TCO47315.1"/>
    </source>
</evidence>
<evidence type="ECO:0000256" key="3">
    <source>
        <dbReference type="ARBA" id="ARBA00022563"/>
    </source>
</evidence>
<feature type="binding site" evidence="5">
    <location>
        <position position="90"/>
    </location>
    <ligand>
        <name>Zn(2+)</name>
        <dbReference type="ChEBI" id="CHEBI:29105"/>
    </ligand>
</feature>
<dbReference type="InterPro" id="IPR043134">
    <property type="entry name" value="GTP-CH-I_N"/>
</dbReference>
<dbReference type="NCBIfam" id="NF006826">
    <property type="entry name" value="PRK09347.1-3"/>
    <property type="match status" value="1"/>
</dbReference>
<dbReference type="AlphaFoldDB" id="A0A4R2IWP5"/>
<sequence length="201" mass="21952">MIASNTDTTAPQGFADACVAVRTLLRFAGYDPDQPVIRDTPDRVARALADMTAGYREDPRVYLERVFPEQGADGMVVVSGIRFASLCEHHMLPFSGTATVGYVPRDGRLLGLSKLPRLVGVFARRLQVQERLTAQIARTIHEDLPAEGAACVVSATHTCVSVRGVTQPHAVTMTRAWAGSFRDDPEARLEFLGRAESTPDW</sequence>
<dbReference type="OrthoDB" id="3528008at2"/>
<dbReference type="Gene3D" id="1.10.286.10">
    <property type="match status" value="1"/>
</dbReference>
<dbReference type="GO" id="GO:0006729">
    <property type="term" value="P:tetrahydrobiopterin biosynthetic process"/>
    <property type="evidence" value="ECO:0007669"/>
    <property type="project" value="TreeGrafter"/>
</dbReference>